<gene>
    <name evidence="5" type="ORF">CBM15_06730</name>
</gene>
<dbReference type="InterPro" id="IPR015797">
    <property type="entry name" value="NUDIX_hydrolase-like_dom_sf"/>
</dbReference>
<organism evidence="5 6">
    <name type="scientific">Solibacillus kalamii</name>
    <dbReference type="NCBI Taxonomy" id="1748298"/>
    <lineage>
        <taxon>Bacteria</taxon>
        <taxon>Bacillati</taxon>
        <taxon>Bacillota</taxon>
        <taxon>Bacilli</taxon>
        <taxon>Bacillales</taxon>
        <taxon>Caryophanaceae</taxon>
        <taxon>Solibacillus</taxon>
    </lineage>
</organism>
<dbReference type="PRINTS" id="PR00502">
    <property type="entry name" value="NUDIXFAMILY"/>
</dbReference>
<feature type="domain" description="Nudix hydrolase" evidence="4">
    <location>
        <begin position="58"/>
        <end position="188"/>
    </location>
</feature>
<dbReference type="InterPro" id="IPR000086">
    <property type="entry name" value="NUDIX_hydrolase_dom"/>
</dbReference>
<evidence type="ECO:0000256" key="3">
    <source>
        <dbReference type="RuleBase" id="RU003476"/>
    </source>
</evidence>
<evidence type="ECO:0000256" key="2">
    <source>
        <dbReference type="ARBA" id="ARBA00022801"/>
    </source>
</evidence>
<proteinExistence type="inferred from homology"/>
<comment type="caution">
    <text evidence="5">The sequence shown here is derived from an EMBL/GenBank/DDBJ whole genome shotgun (WGS) entry which is preliminary data.</text>
</comment>
<evidence type="ECO:0000313" key="5">
    <source>
        <dbReference type="EMBL" id="OUZ40205.1"/>
    </source>
</evidence>
<evidence type="ECO:0000259" key="4">
    <source>
        <dbReference type="PROSITE" id="PS51462"/>
    </source>
</evidence>
<dbReference type="CDD" id="cd03424">
    <property type="entry name" value="NUDIX_ADPRase_Nudt5_UGPPase_Nudt14"/>
    <property type="match status" value="1"/>
</dbReference>
<comment type="similarity">
    <text evidence="3">Belongs to the Nudix hydrolase family.</text>
</comment>
<dbReference type="PANTHER" id="PTHR11839:SF18">
    <property type="entry name" value="NUDIX HYDROLASE DOMAIN-CONTAINING PROTEIN"/>
    <property type="match status" value="1"/>
</dbReference>
<dbReference type="PANTHER" id="PTHR11839">
    <property type="entry name" value="UDP/ADP-SUGAR PYROPHOSPHATASE"/>
    <property type="match status" value="1"/>
</dbReference>
<dbReference type="Gene3D" id="3.90.79.10">
    <property type="entry name" value="Nucleoside Triphosphate Pyrophosphohydrolase"/>
    <property type="match status" value="1"/>
</dbReference>
<dbReference type="SUPFAM" id="SSF55811">
    <property type="entry name" value="Nudix"/>
    <property type="match status" value="1"/>
</dbReference>
<reference evidence="5 6" key="1">
    <citation type="journal article" date="2017" name="Int. J. Syst. Evol. Microbiol.">
        <title>Solibacillus kalamii sp. nov., isolated from a high-efficiency particulate arrestance filter system used in the International Space Station.</title>
        <authorList>
            <person name="Checinska Sielaff A."/>
            <person name="Kumar R.M."/>
            <person name="Pal D."/>
            <person name="Mayilraj S."/>
            <person name="Venkateswaran K."/>
        </authorList>
    </citation>
    <scope>NUCLEOTIDE SEQUENCE [LARGE SCALE GENOMIC DNA]</scope>
    <source>
        <strain evidence="5 6">ISSFR-015</strain>
    </source>
</reference>
<name>A0ABX3ZKD8_9BACL</name>
<dbReference type="InterPro" id="IPR020476">
    <property type="entry name" value="Nudix_hydrolase"/>
</dbReference>
<protein>
    <submittedName>
        <fullName evidence="5">ADP-ribose pyrophosphatase</fullName>
    </submittedName>
</protein>
<dbReference type="PROSITE" id="PS51462">
    <property type="entry name" value="NUDIX"/>
    <property type="match status" value="1"/>
</dbReference>
<accession>A0ABX3ZKD8</accession>
<keyword evidence="2 3" id="KW-0378">Hydrolase</keyword>
<comment type="cofactor">
    <cofactor evidence="1">
        <name>Mg(2+)</name>
        <dbReference type="ChEBI" id="CHEBI:18420"/>
    </cofactor>
</comment>
<keyword evidence="6" id="KW-1185">Reference proteome</keyword>
<dbReference type="EMBL" id="NHNT01000002">
    <property type="protein sequence ID" value="OUZ40205.1"/>
    <property type="molecule type" value="Genomic_DNA"/>
</dbReference>
<dbReference type="InterPro" id="IPR020084">
    <property type="entry name" value="NUDIX_hydrolase_CS"/>
</dbReference>
<evidence type="ECO:0000313" key="6">
    <source>
        <dbReference type="Proteomes" id="UP000196594"/>
    </source>
</evidence>
<dbReference type="PROSITE" id="PS00893">
    <property type="entry name" value="NUDIX_BOX"/>
    <property type="match status" value="1"/>
</dbReference>
<evidence type="ECO:0000256" key="1">
    <source>
        <dbReference type="ARBA" id="ARBA00001946"/>
    </source>
</evidence>
<dbReference type="Pfam" id="PF00293">
    <property type="entry name" value="NUDIX"/>
    <property type="match status" value="1"/>
</dbReference>
<sequence length="204" mass="24274">MENFIRKPRFWHYFMEVIMDKWKTLKSEYIHKSPFGNIRKDECELPNGIVIDDYYVNEYSDWVNAVVLTKENEIVLVEQYRYAGNEFYLEVPAGKIEENETYEEAIIREVREETGFISESNPVLLGEFMVNPATQTNKVITFLLLDAFKQFEQDLDDTEELTINLIDFNEMDRLIKSKQINTQLFTAHAYMMAKMYLMEKQVNI</sequence>
<dbReference type="Proteomes" id="UP000196594">
    <property type="component" value="Unassembled WGS sequence"/>
</dbReference>